<name>A0AAV9XZK8_9CRYT</name>
<dbReference type="AlphaFoldDB" id="A0AAV9XZK8"/>
<dbReference type="InterPro" id="IPR036869">
    <property type="entry name" value="J_dom_sf"/>
</dbReference>
<dbReference type="Pfam" id="PF00226">
    <property type="entry name" value="DnaJ"/>
    <property type="match status" value="1"/>
</dbReference>
<protein>
    <submittedName>
        <fullName evidence="8">Membrane associated DNAJ with 6 transmembrane domain</fullName>
    </submittedName>
</protein>
<evidence type="ECO:0000256" key="5">
    <source>
        <dbReference type="ARBA" id="ARBA00023288"/>
    </source>
</evidence>
<accession>A0AAV9XZK8</accession>
<dbReference type="PANTHER" id="PTHR44027">
    <property type="entry name" value="DNAJ HOMOLOG SUBFAMILY C MEMBER 5 HOMOLOG"/>
    <property type="match status" value="1"/>
</dbReference>
<dbReference type="GO" id="GO:0005737">
    <property type="term" value="C:cytoplasm"/>
    <property type="evidence" value="ECO:0007669"/>
    <property type="project" value="UniProtKB-ARBA"/>
</dbReference>
<keyword evidence="3" id="KW-0564">Palmitate</keyword>
<comment type="caution">
    <text evidence="8">The sequence shown here is derived from an EMBL/GenBank/DDBJ whole genome shotgun (WGS) entry which is preliminary data.</text>
</comment>
<evidence type="ECO:0000256" key="2">
    <source>
        <dbReference type="ARBA" id="ARBA00023136"/>
    </source>
</evidence>
<evidence type="ECO:0000256" key="6">
    <source>
        <dbReference type="SAM" id="Phobius"/>
    </source>
</evidence>
<feature type="transmembrane region" description="Helical" evidence="6">
    <location>
        <begin position="144"/>
        <end position="165"/>
    </location>
</feature>
<keyword evidence="6" id="KW-1133">Transmembrane helix</keyword>
<dbReference type="PROSITE" id="PS50076">
    <property type="entry name" value="DNAJ_2"/>
    <property type="match status" value="1"/>
</dbReference>
<sequence>MIDDQLIIYTVIISPVISWLTSTKRGWNKRSQLSGIIFSLVFLFFACILQNMRVSQNYYQILGISNRSSKSDIASAFRKLALRYHPDKNPDPKAREIYSKVRNANEVLSSDLKRNWYLRFGSIESNIDLYGVSQEDEDFIEFPLHLVLVPLIAAVVPICLSLMMWNDQENVRGIILCFILWTFSCSILLKFDRNERDLFTFVPFFRDFLPFEKIRVLDGLYITVMNALQLIMPYLMTNFYRDELAEFYQSLLRKKLRLLLYLEDLYKTILSKNDRNVDNSFENNLIQEINILTPEFQSNRVNNEIKRHIQETSSSYRRLLVDDSYLNSPWEDSFQDVFSLLEDNLDLEPKGSGISMSTILFILFWVYRIYHAFI</sequence>
<evidence type="ECO:0000256" key="3">
    <source>
        <dbReference type="ARBA" id="ARBA00023139"/>
    </source>
</evidence>
<feature type="transmembrane region" description="Helical" evidence="6">
    <location>
        <begin position="33"/>
        <end position="52"/>
    </location>
</feature>
<proteinExistence type="predicted"/>
<dbReference type="SMART" id="SM00271">
    <property type="entry name" value="DnaJ"/>
    <property type="match status" value="1"/>
</dbReference>
<evidence type="ECO:0000256" key="4">
    <source>
        <dbReference type="ARBA" id="ARBA00023186"/>
    </source>
</evidence>
<dbReference type="InterPro" id="IPR051434">
    <property type="entry name" value="DnaJ_C_subfamily_member5"/>
</dbReference>
<evidence type="ECO:0000313" key="8">
    <source>
        <dbReference type="EMBL" id="KAK6590205.1"/>
    </source>
</evidence>
<keyword evidence="9" id="KW-1185">Reference proteome</keyword>
<dbReference type="Gene3D" id="1.10.287.110">
    <property type="entry name" value="DnaJ domain"/>
    <property type="match status" value="1"/>
</dbReference>
<feature type="transmembrane region" description="Helical" evidence="6">
    <location>
        <begin position="171"/>
        <end position="189"/>
    </location>
</feature>
<organism evidence="8 9">
    <name type="scientific">Cryptosporidium xiaoi</name>
    <dbReference type="NCBI Taxonomy" id="659607"/>
    <lineage>
        <taxon>Eukaryota</taxon>
        <taxon>Sar</taxon>
        <taxon>Alveolata</taxon>
        <taxon>Apicomplexa</taxon>
        <taxon>Conoidasida</taxon>
        <taxon>Coccidia</taxon>
        <taxon>Eucoccidiorida</taxon>
        <taxon>Eimeriorina</taxon>
        <taxon>Cryptosporidiidae</taxon>
        <taxon>Cryptosporidium</taxon>
    </lineage>
</organism>
<keyword evidence="6 8" id="KW-0812">Transmembrane</keyword>
<dbReference type="GO" id="GO:0016020">
    <property type="term" value="C:membrane"/>
    <property type="evidence" value="ECO:0007669"/>
    <property type="project" value="UniProtKB-SubCell"/>
</dbReference>
<dbReference type="CDD" id="cd06257">
    <property type="entry name" value="DnaJ"/>
    <property type="match status" value="1"/>
</dbReference>
<evidence type="ECO:0000259" key="7">
    <source>
        <dbReference type="PROSITE" id="PS50076"/>
    </source>
</evidence>
<feature type="transmembrane region" description="Helical" evidence="6">
    <location>
        <begin position="6"/>
        <end position="21"/>
    </location>
</feature>
<keyword evidence="2 6" id="KW-0472">Membrane</keyword>
<dbReference type="Proteomes" id="UP001311799">
    <property type="component" value="Unassembled WGS sequence"/>
</dbReference>
<dbReference type="SUPFAM" id="SSF46565">
    <property type="entry name" value="Chaperone J-domain"/>
    <property type="match status" value="1"/>
</dbReference>
<keyword evidence="4" id="KW-0143">Chaperone</keyword>
<keyword evidence="5" id="KW-0449">Lipoprotein</keyword>
<reference evidence="8 9" key="1">
    <citation type="submission" date="2023-10" db="EMBL/GenBank/DDBJ databases">
        <title>Comparative genomics analysis reveals potential genetic determinants of host preference in Cryptosporidium xiaoi.</title>
        <authorList>
            <person name="Xiao L."/>
            <person name="Li J."/>
        </authorList>
    </citation>
    <scope>NUCLEOTIDE SEQUENCE [LARGE SCALE GENOMIC DNA]</scope>
    <source>
        <strain evidence="8 9">52996</strain>
    </source>
</reference>
<feature type="domain" description="J" evidence="7">
    <location>
        <begin position="57"/>
        <end position="121"/>
    </location>
</feature>
<comment type="subcellular location">
    <subcellularLocation>
        <location evidence="1">Membrane</location>
        <topology evidence="1">Lipid-anchor</topology>
    </subcellularLocation>
</comment>
<dbReference type="PRINTS" id="PR00625">
    <property type="entry name" value="JDOMAIN"/>
</dbReference>
<evidence type="ECO:0000256" key="1">
    <source>
        <dbReference type="ARBA" id="ARBA00004635"/>
    </source>
</evidence>
<dbReference type="EMBL" id="JAWDEY010000008">
    <property type="protein sequence ID" value="KAK6590205.1"/>
    <property type="molecule type" value="Genomic_DNA"/>
</dbReference>
<dbReference type="InterPro" id="IPR001623">
    <property type="entry name" value="DnaJ_domain"/>
</dbReference>
<gene>
    <name evidence="8" type="ORF">RS030_172668</name>
</gene>
<evidence type="ECO:0000313" key="9">
    <source>
        <dbReference type="Proteomes" id="UP001311799"/>
    </source>
</evidence>
<dbReference type="PANTHER" id="PTHR44027:SF7">
    <property type="entry name" value="DNAJ HOMOLOG SUBFAMILY C MEMBER 5 HOMOLOG"/>
    <property type="match status" value="1"/>
</dbReference>